<dbReference type="eggNOG" id="COG0764">
    <property type="taxonomic scope" value="Bacteria"/>
</dbReference>
<keyword evidence="5" id="KW-1185">Reference proteome</keyword>
<dbReference type="Gene3D" id="3.10.129.10">
    <property type="entry name" value="Hotdog Thioesterase"/>
    <property type="match status" value="1"/>
</dbReference>
<evidence type="ECO:0000259" key="2">
    <source>
        <dbReference type="Pfam" id="PF00501"/>
    </source>
</evidence>
<dbReference type="SUPFAM" id="SSF54637">
    <property type="entry name" value="Thioesterase/thiol ester dehydrase-isomerase"/>
    <property type="match status" value="1"/>
</dbReference>
<evidence type="ECO:0000313" key="5">
    <source>
        <dbReference type="Proteomes" id="UP000029385"/>
    </source>
</evidence>
<protein>
    <submittedName>
        <fullName evidence="4">Uncharacterized protein</fullName>
    </submittedName>
</protein>
<evidence type="ECO:0000259" key="3">
    <source>
        <dbReference type="Pfam" id="PF22818"/>
    </source>
</evidence>
<accession>A0A091AUB0</accession>
<dbReference type="PANTHER" id="PTHR43201">
    <property type="entry name" value="ACYL-COA SYNTHETASE"/>
    <property type="match status" value="1"/>
</dbReference>
<evidence type="ECO:0000313" key="4">
    <source>
        <dbReference type="EMBL" id="KFN42936.1"/>
    </source>
</evidence>
<gene>
    <name evidence="4" type="ORF">N789_12495</name>
</gene>
<dbReference type="InterPro" id="IPR029069">
    <property type="entry name" value="HotDog_dom_sf"/>
</dbReference>
<dbReference type="GO" id="GO:0006631">
    <property type="term" value="P:fatty acid metabolic process"/>
    <property type="evidence" value="ECO:0007669"/>
    <property type="project" value="TreeGrafter"/>
</dbReference>
<dbReference type="SUPFAM" id="SSF56801">
    <property type="entry name" value="Acetyl-CoA synthetase-like"/>
    <property type="match status" value="1"/>
</dbReference>
<feature type="domain" description="ApeI dehydratase-like" evidence="3">
    <location>
        <begin position="457"/>
        <end position="555"/>
    </location>
</feature>
<dbReference type="InterPro" id="IPR000873">
    <property type="entry name" value="AMP-dep_synth/lig_dom"/>
</dbReference>
<name>A0A091AUB0_9GAMM</name>
<proteinExistence type="inferred from homology"/>
<dbReference type="Gene3D" id="3.30.300.30">
    <property type="match status" value="1"/>
</dbReference>
<dbReference type="InterPro" id="IPR045851">
    <property type="entry name" value="AMP-bd_C_sf"/>
</dbReference>
<comment type="similarity">
    <text evidence="1">Belongs to the ATP-dependent AMP-binding enzyme family.</text>
</comment>
<feature type="domain" description="AMP-dependent synthetase/ligase" evidence="2">
    <location>
        <begin position="119"/>
        <end position="286"/>
    </location>
</feature>
<dbReference type="InterPro" id="IPR042099">
    <property type="entry name" value="ANL_N_sf"/>
</dbReference>
<comment type="caution">
    <text evidence="4">The sequence shown here is derived from an EMBL/GenBank/DDBJ whole genome shotgun (WGS) entry which is preliminary data.</text>
</comment>
<reference evidence="4 5" key="1">
    <citation type="submission" date="2013-09" db="EMBL/GenBank/DDBJ databases">
        <title>Genome sequencing of Arenimonas oryziterrae.</title>
        <authorList>
            <person name="Chen F."/>
            <person name="Wang G."/>
        </authorList>
    </citation>
    <scope>NUCLEOTIDE SEQUENCE [LARGE SCALE GENOMIC DNA]</scope>
    <source>
        <strain evidence="4 5">YC6267</strain>
    </source>
</reference>
<evidence type="ECO:0000256" key="1">
    <source>
        <dbReference type="ARBA" id="ARBA00006432"/>
    </source>
</evidence>
<organism evidence="4 5">
    <name type="scientific">Arenimonas oryziterrae DSM 21050 = YC6267</name>
    <dbReference type="NCBI Taxonomy" id="1121015"/>
    <lineage>
        <taxon>Bacteria</taxon>
        <taxon>Pseudomonadati</taxon>
        <taxon>Pseudomonadota</taxon>
        <taxon>Gammaproteobacteria</taxon>
        <taxon>Lysobacterales</taxon>
        <taxon>Lysobacteraceae</taxon>
        <taxon>Arenimonas</taxon>
    </lineage>
</organism>
<dbReference type="eggNOG" id="COG0318">
    <property type="taxonomic scope" value="Bacteria"/>
</dbReference>
<dbReference type="Pfam" id="PF22818">
    <property type="entry name" value="ApeI-like"/>
    <property type="match status" value="1"/>
</dbReference>
<dbReference type="OrthoDB" id="9787658at2"/>
<dbReference type="Proteomes" id="UP000029385">
    <property type="component" value="Unassembled WGS sequence"/>
</dbReference>
<dbReference type="GO" id="GO:0031956">
    <property type="term" value="F:medium-chain fatty acid-CoA ligase activity"/>
    <property type="evidence" value="ECO:0007669"/>
    <property type="project" value="TreeGrafter"/>
</dbReference>
<dbReference type="Gene3D" id="3.40.50.12780">
    <property type="entry name" value="N-terminal domain of ligase-like"/>
    <property type="match status" value="1"/>
</dbReference>
<dbReference type="AlphaFoldDB" id="A0A091AUB0"/>
<dbReference type="PATRIC" id="fig|1121015.4.peg.1968"/>
<dbReference type="RefSeq" id="WP_022969833.1">
    <property type="nucleotide sequence ID" value="NZ_ATVD01000004.1"/>
</dbReference>
<dbReference type="PANTHER" id="PTHR43201:SF8">
    <property type="entry name" value="ACYL-COA SYNTHETASE FAMILY MEMBER 3"/>
    <property type="match status" value="1"/>
</dbReference>
<dbReference type="Pfam" id="PF00501">
    <property type="entry name" value="AMP-binding"/>
    <property type="match status" value="1"/>
</dbReference>
<dbReference type="STRING" id="1121015.GCA_000420545_02225"/>
<sequence length="570" mass="62153">MAEWRALPLLFSGDASADAARIVAFEHGAAVPFESFRRQVLAWRCRFRREAGTRVALHAESSLSFAAALFGAWHAGKIVTLPGDVLPDTLERLRTVVDAFAGDLPDGLQPDFAHGDAGDDVLRPLDLRSTRLVIYTSGSSGEPAAVEKRLHQLDSEIASLESRFGVAIDGATIHGTVSHQHIYGLLFRVLWPLAAGRPFAAQRLAYPEQIAATLDAQPSVLVSSPAHLKRLSTTIDWRAMKPGLRAVFSSGGPLPPEASASVHRLWGVVPVEVFGSTETGGIASRQGSTQAWSPLRGVDWRIDGETLAVRSAHLPDAQWFVSADRAVAVEQGFVLVGRADRIVKIEERRISLTAIERGLQASPLVHEARTLLLTGERTVVAAVCRLTHEGRDLLASAGKRVLVQKLRDILAGSIDAIALPRRWRFVETLPVDTQGKVTEARLAVLFKPLLPRPDWQSRTANTVSLNLDVDAELAVFDGHFPITPVLPGVALLDWAIRLGREAFALQRQFARMDVLKFQLLVRPGTRLNLQLDWQENHGALAFRYTSELGAHASGRVLFTALPVAAEELVP</sequence>
<dbReference type="EMBL" id="AVCI01000007">
    <property type="protein sequence ID" value="KFN42936.1"/>
    <property type="molecule type" value="Genomic_DNA"/>
</dbReference>
<dbReference type="InterPro" id="IPR054545">
    <property type="entry name" value="ApeI-like"/>
</dbReference>